<feature type="region of interest" description="Disordered" evidence="1">
    <location>
        <begin position="1"/>
        <end position="69"/>
    </location>
</feature>
<evidence type="ECO:0000256" key="1">
    <source>
        <dbReference type="SAM" id="MobiDB-lite"/>
    </source>
</evidence>
<proteinExistence type="predicted"/>
<name>A0ABD5XWJ8_9EURY</name>
<gene>
    <name evidence="2" type="ORF">ACFQRB_15520</name>
</gene>
<evidence type="ECO:0000313" key="2">
    <source>
        <dbReference type="EMBL" id="MFC7137455.1"/>
    </source>
</evidence>
<reference evidence="2 3" key="1">
    <citation type="journal article" date="2019" name="Int. J. Syst. Evol. Microbiol.">
        <title>The Global Catalogue of Microorganisms (GCM) 10K type strain sequencing project: providing services to taxonomists for standard genome sequencing and annotation.</title>
        <authorList>
            <consortium name="The Broad Institute Genomics Platform"/>
            <consortium name="The Broad Institute Genome Sequencing Center for Infectious Disease"/>
            <person name="Wu L."/>
            <person name="Ma J."/>
        </authorList>
    </citation>
    <scope>NUCLEOTIDE SEQUENCE [LARGE SCALE GENOMIC DNA]</scope>
    <source>
        <strain evidence="2 3">DT92</strain>
    </source>
</reference>
<dbReference type="Proteomes" id="UP001596368">
    <property type="component" value="Unassembled WGS sequence"/>
</dbReference>
<feature type="compositionally biased region" description="Low complexity" evidence="1">
    <location>
        <begin position="52"/>
        <end position="69"/>
    </location>
</feature>
<sequence length="86" mass="8515">MPSARAASTTSVDPGASVVRPRTGCPGASATRSSRGQSGSPASGSTTTNDVSADAGSAPAARSWAAAQSKRPLAFRVRFAANRSPP</sequence>
<protein>
    <submittedName>
        <fullName evidence="2">Uncharacterized protein</fullName>
    </submittedName>
</protein>
<feature type="compositionally biased region" description="Polar residues" evidence="1">
    <location>
        <begin position="30"/>
        <end position="51"/>
    </location>
</feature>
<accession>A0ABD5XWJ8</accession>
<evidence type="ECO:0000313" key="3">
    <source>
        <dbReference type="Proteomes" id="UP001596368"/>
    </source>
</evidence>
<dbReference type="EMBL" id="JBHSZG010000001">
    <property type="protein sequence ID" value="MFC7137455.1"/>
    <property type="molecule type" value="Genomic_DNA"/>
</dbReference>
<organism evidence="2 3">
    <name type="scientific">Halobaculum litoreum</name>
    <dbReference type="NCBI Taxonomy" id="3031998"/>
    <lineage>
        <taxon>Archaea</taxon>
        <taxon>Methanobacteriati</taxon>
        <taxon>Methanobacteriota</taxon>
        <taxon>Stenosarchaea group</taxon>
        <taxon>Halobacteria</taxon>
        <taxon>Halobacteriales</taxon>
        <taxon>Haloferacaceae</taxon>
        <taxon>Halobaculum</taxon>
    </lineage>
</organism>
<dbReference type="AlphaFoldDB" id="A0ABD5XWJ8"/>
<feature type="compositionally biased region" description="Polar residues" evidence="1">
    <location>
        <begin position="1"/>
        <end position="12"/>
    </location>
</feature>
<comment type="caution">
    <text evidence="2">The sequence shown here is derived from an EMBL/GenBank/DDBJ whole genome shotgun (WGS) entry which is preliminary data.</text>
</comment>
<keyword evidence="3" id="KW-1185">Reference proteome</keyword>